<comment type="similarity">
    <text evidence="2">Belongs to the methyl-accepting chemotaxis (MCP) protein family.</text>
</comment>
<protein>
    <submittedName>
        <fullName evidence="7">Methyl-accepting chemotaxis protein</fullName>
    </submittedName>
</protein>
<dbReference type="Gene3D" id="1.10.287.950">
    <property type="entry name" value="Methyl-accepting chemotaxis protein"/>
    <property type="match status" value="1"/>
</dbReference>
<feature type="domain" description="HAMP" evidence="6">
    <location>
        <begin position="237"/>
        <end position="290"/>
    </location>
</feature>
<dbReference type="RefSeq" id="WP_273677376.1">
    <property type="nucleotide sequence ID" value="NZ_JAQQXQ010000004.1"/>
</dbReference>
<dbReference type="InterPro" id="IPR004090">
    <property type="entry name" value="Chemotax_Me-accpt_rcpt"/>
</dbReference>
<keyword evidence="8" id="KW-1185">Reference proteome</keyword>
<feature type="transmembrane region" description="Helical" evidence="4">
    <location>
        <begin position="209"/>
        <end position="231"/>
    </location>
</feature>
<dbReference type="PANTHER" id="PTHR32089:SF112">
    <property type="entry name" value="LYSOZYME-LIKE PROTEIN-RELATED"/>
    <property type="match status" value="1"/>
</dbReference>
<evidence type="ECO:0000256" key="3">
    <source>
        <dbReference type="PROSITE-ProRule" id="PRU00284"/>
    </source>
</evidence>
<dbReference type="Pfam" id="PF00015">
    <property type="entry name" value="MCPsignal"/>
    <property type="match status" value="1"/>
</dbReference>
<dbReference type="Pfam" id="PF00672">
    <property type="entry name" value="HAMP"/>
    <property type="match status" value="1"/>
</dbReference>
<keyword evidence="4" id="KW-0472">Membrane</keyword>
<dbReference type="InterPro" id="IPR003660">
    <property type="entry name" value="HAMP_dom"/>
</dbReference>
<gene>
    <name evidence="7" type="ORF">OIK40_07210</name>
</gene>
<evidence type="ECO:0000256" key="2">
    <source>
        <dbReference type="ARBA" id="ARBA00029447"/>
    </source>
</evidence>
<proteinExistence type="inferred from homology"/>
<comment type="caution">
    <text evidence="7">The sequence shown here is derived from an EMBL/GenBank/DDBJ whole genome shotgun (WGS) entry which is preliminary data.</text>
</comment>
<keyword evidence="1 3" id="KW-0807">Transducer</keyword>
<dbReference type="Proteomes" id="UP001216558">
    <property type="component" value="Unassembled WGS sequence"/>
</dbReference>
<evidence type="ECO:0000256" key="4">
    <source>
        <dbReference type="SAM" id="Phobius"/>
    </source>
</evidence>
<organism evidence="7 8">
    <name type="scientific">Erythrobacter fulvus</name>
    <dbReference type="NCBI Taxonomy" id="2987523"/>
    <lineage>
        <taxon>Bacteria</taxon>
        <taxon>Pseudomonadati</taxon>
        <taxon>Pseudomonadota</taxon>
        <taxon>Alphaproteobacteria</taxon>
        <taxon>Sphingomonadales</taxon>
        <taxon>Erythrobacteraceae</taxon>
        <taxon>Erythrobacter/Porphyrobacter group</taxon>
        <taxon>Erythrobacter</taxon>
    </lineage>
</organism>
<evidence type="ECO:0000259" key="6">
    <source>
        <dbReference type="PROSITE" id="PS50885"/>
    </source>
</evidence>
<evidence type="ECO:0000313" key="8">
    <source>
        <dbReference type="Proteomes" id="UP001216558"/>
    </source>
</evidence>
<dbReference type="SMART" id="SM00283">
    <property type="entry name" value="MA"/>
    <property type="match status" value="1"/>
</dbReference>
<dbReference type="Gene3D" id="1.10.8.500">
    <property type="entry name" value="HAMP domain in histidine kinase"/>
    <property type="match status" value="1"/>
</dbReference>
<accession>A0ABT5JPI1</accession>
<evidence type="ECO:0000313" key="7">
    <source>
        <dbReference type="EMBL" id="MDC8754431.1"/>
    </source>
</evidence>
<reference evidence="7 8" key="1">
    <citation type="submission" date="2022-10" db="EMBL/GenBank/DDBJ databases">
        <title>Erythrobacter sp. sf7 Genome sequencing.</title>
        <authorList>
            <person name="Park S."/>
        </authorList>
    </citation>
    <scope>NUCLEOTIDE SEQUENCE [LARGE SCALE GENOMIC DNA]</scope>
    <source>
        <strain evidence="8">sf7</strain>
    </source>
</reference>
<sequence length="601" mass="63817">MSALQELAVELQAETVSAPAPARGGFLPHVRDWFSGLSIGGRITLFFTLNLVFALFAGLFAIGGFIELGNRAEGINVTHDNVIEAERLMVHLSEGHRHAEMLAVGAGQARARAALDELAAADRTVAVLGESLRVSNVAAYDRLALIREGIADFRRQIDTLELRANDPRRRAALARELTATGGAVLEAGREMAQMLSAEADARSDAGSDLISALLFAWIGIAVALTAITLIAQRYVNHTVSGSLKSMAGQMAQLAAGESDLTISGKERRDEIGEMARALEVFHRAGLRLERLSRERANRARVELDEQTRLQLQQEEARVERERMLRDVADQFERTVGEVVTGVVAASGQLQSTSKLMAATAEETSRRASDVGASMEEANRGATAAASASDEFAMSIGEISRQAASSAELAREATLSARQADSTIGALTTSAQQVGEIVELIQTIARRTNLLALNASIEAARGGEAGRGFAVVASEVKELANQTSRATEKIAEQIREMQDTTGASAAALRAIAGQIEQLETTAVSIATAVDQQSVAGRELAQSIDLAARGTERVAGHIDDVRQMALSTGSAASQVLSSATSLESQAATLRQQVQSFLKRVRAG</sequence>
<feature type="domain" description="Methyl-accepting transducer" evidence="5">
    <location>
        <begin position="345"/>
        <end position="581"/>
    </location>
</feature>
<keyword evidence="4" id="KW-1133">Transmembrane helix</keyword>
<evidence type="ECO:0000259" key="5">
    <source>
        <dbReference type="PROSITE" id="PS50111"/>
    </source>
</evidence>
<dbReference type="EMBL" id="JAQQXQ010000004">
    <property type="protein sequence ID" value="MDC8754431.1"/>
    <property type="molecule type" value="Genomic_DNA"/>
</dbReference>
<dbReference type="PRINTS" id="PR00260">
    <property type="entry name" value="CHEMTRNSDUCR"/>
</dbReference>
<feature type="transmembrane region" description="Helical" evidence="4">
    <location>
        <begin position="43"/>
        <end position="66"/>
    </location>
</feature>
<evidence type="ECO:0000256" key="1">
    <source>
        <dbReference type="ARBA" id="ARBA00023224"/>
    </source>
</evidence>
<dbReference type="InterPro" id="IPR004089">
    <property type="entry name" value="MCPsignal_dom"/>
</dbReference>
<name>A0ABT5JPI1_9SPHN</name>
<keyword evidence="4" id="KW-0812">Transmembrane</keyword>
<dbReference type="PROSITE" id="PS50885">
    <property type="entry name" value="HAMP"/>
    <property type="match status" value="1"/>
</dbReference>
<dbReference type="PROSITE" id="PS50111">
    <property type="entry name" value="CHEMOTAXIS_TRANSDUC_2"/>
    <property type="match status" value="1"/>
</dbReference>
<dbReference type="PANTHER" id="PTHR32089">
    <property type="entry name" value="METHYL-ACCEPTING CHEMOTAXIS PROTEIN MCPB"/>
    <property type="match status" value="1"/>
</dbReference>
<dbReference type="SUPFAM" id="SSF58104">
    <property type="entry name" value="Methyl-accepting chemotaxis protein (MCP) signaling domain"/>
    <property type="match status" value="1"/>
</dbReference>